<evidence type="ECO:0000313" key="8">
    <source>
        <dbReference type="Proteomes" id="UP000469011"/>
    </source>
</evidence>
<dbReference type="InterPro" id="IPR027417">
    <property type="entry name" value="P-loop_NTPase"/>
</dbReference>
<dbReference type="RefSeq" id="WP_163463784.1">
    <property type="nucleotide sequence ID" value="NZ_JAAAMG010000010.1"/>
</dbReference>
<dbReference type="InterPro" id="IPR003593">
    <property type="entry name" value="AAA+_ATPase"/>
</dbReference>
<keyword evidence="8" id="KW-1185">Reference proteome</keyword>
<evidence type="ECO:0000256" key="2">
    <source>
        <dbReference type="ARBA" id="ARBA00022448"/>
    </source>
</evidence>
<dbReference type="GO" id="GO:0005524">
    <property type="term" value="F:ATP binding"/>
    <property type="evidence" value="ECO:0007669"/>
    <property type="project" value="UniProtKB-KW"/>
</dbReference>
<keyword evidence="2" id="KW-0813">Transport</keyword>
<sequence>MSALLEVDDLRAGYGRVPILAGVNFDMAGGEFLGILGHNGMGKTTLMRTIMGALPTTAGSVRFAGTDVTKMATHQRSRLGLGLVPQGREIFPTLTVMENLRMGLAAAKSEDRAVMDGVLEDFPRLKRLLDRRGGALSGGEQQLLALARCLCARPKLILLDEPTEGIQLSIIEEMIETLQTLRQRWSLSMIIVEQNLDFITQLSDRVLSIQKGRITGEVDRAQLLSGDVAMTAA</sequence>
<dbReference type="PANTHER" id="PTHR43820:SF5">
    <property type="entry name" value="HIGH-AFFINITY BRANCHED-CHAIN AMINO ACID TRANSPORT ATP-BINDING PROTEIN"/>
    <property type="match status" value="1"/>
</dbReference>
<evidence type="ECO:0000256" key="3">
    <source>
        <dbReference type="ARBA" id="ARBA00022741"/>
    </source>
</evidence>
<dbReference type="PANTHER" id="PTHR43820">
    <property type="entry name" value="HIGH-AFFINITY BRANCHED-CHAIN AMINO ACID TRANSPORT ATP-BINDING PROTEIN LIVF"/>
    <property type="match status" value="1"/>
</dbReference>
<dbReference type="SUPFAM" id="SSF52540">
    <property type="entry name" value="P-loop containing nucleoside triphosphate hydrolases"/>
    <property type="match status" value="1"/>
</dbReference>
<reference evidence="7 8" key="1">
    <citation type="submission" date="2020-01" db="EMBL/GenBank/DDBJ databases">
        <title>Jiella pacifica sp. nov.</title>
        <authorList>
            <person name="Xue Z."/>
            <person name="Zhu S."/>
            <person name="Chen J."/>
            <person name="Yang J."/>
        </authorList>
    </citation>
    <scope>NUCLEOTIDE SEQUENCE [LARGE SCALE GENOMIC DNA]</scope>
    <source>
        <strain evidence="7 8">40Bstr34</strain>
    </source>
</reference>
<feature type="domain" description="ABC transporter" evidence="6">
    <location>
        <begin position="5"/>
        <end position="233"/>
    </location>
</feature>
<keyword evidence="4 7" id="KW-0067">ATP-binding</keyword>
<dbReference type="AlphaFoldDB" id="A0A6N9T2G3"/>
<evidence type="ECO:0000313" key="7">
    <source>
        <dbReference type="EMBL" id="NDW05537.1"/>
    </source>
</evidence>
<dbReference type="CDD" id="cd03224">
    <property type="entry name" value="ABC_TM1139_LivF_branched"/>
    <property type="match status" value="1"/>
</dbReference>
<dbReference type="EMBL" id="JAAAMG010000010">
    <property type="protein sequence ID" value="NDW05537.1"/>
    <property type="molecule type" value="Genomic_DNA"/>
</dbReference>
<dbReference type="PROSITE" id="PS50893">
    <property type="entry name" value="ABC_TRANSPORTER_2"/>
    <property type="match status" value="1"/>
</dbReference>
<dbReference type="InterPro" id="IPR052156">
    <property type="entry name" value="BCAA_Transport_ATP-bd_LivF"/>
</dbReference>
<dbReference type="SMART" id="SM00382">
    <property type="entry name" value="AAA"/>
    <property type="match status" value="1"/>
</dbReference>
<name>A0A6N9T2G3_9HYPH</name>
<proteinExistence type="inferred from homology"/>
<comment type="similarity">
    <text evidence="1">Belongs to the ABC transporter superfamily.</text>
</comment>
<dbReference type="PROSITE" id="PS00211">
    <property type="entry name" value="ABC_TRANSPORTER_1"/>
    <property type="match status" value="1"/>
</dbReference>
<dbReference type="GO" id="GO:0015658">
    <property type="term" value="F:branched-chain amino acid transmembrane transporter activity"/>
    <property type="evidence" value="ECO:0007669"/>
    <property type="project" value="TreeGrafter"/>
</dbReference>
<protein>
    <submittedName>
        <fullName evidence="7">ATP-binding cassette domain-containing protein</fullName>
    </submittedName>
</protein>
<gene>
    <name evidence="7" type="ORF">GTK09_14000</name>
</gene>
<dbReference type="InterPro" id="IPR017871">
    <property type="entry name" value="ABC_transporter-like_CS"/>
</dbReference>
<organism evidence="7 8">
    <name type="scientific">Jiella pacifica</name>
    <dbReference type="NCBI Taxonomy" id="2696469"/>
    <lineage>
        <taxon>Bacteria</taxon>
        <taxon>Pseudomonadati</taxon>
        <taxon>Pseudomonadota</taxon>
        <taxon>Alphaproteobacteria</taxon>
        <taxon>Hyphomicrobiales</taxon>
        <taxon>Aurantimonadaceae</taxon>
        <taxon>Jiella</taxon>
    </lineage>
</organism>
<evidence type="ECO:0000256" key="4">
    <source>
        <dbReference type="ARBA" id="ARBA00022840"/>
    </source>
</evidence>
<dbReference type="GO" id="GO:0016887">
    <property type="term" value="F:ATP hydrolysis activity"/>
    <property type="evidence" value="ECO:0007669"/>
    <property type="project" value="InterPro"/>
</dbReference>
<accession>A0A6N9T2G3</accession>
<evidence type="ECO:0000256" key="5">
    <source>
        <dbReference type="ARBA" id="ARBA00022970"/>
    </source>
</evidence>
<comment type="caution">
    <text evidence="7">The sequence shown here is derived from an EMBL/GenBank/DDBJ whole genome shotgun (WGS) entry which is preliminary data.</text>
</comment>
<dbReference type="Gene3D" id="3.40.50.300">
    <property type="entry name" value="P-loop containing nucleotide triphosphate hydrolases"/>
    <property type="match status" value="1"/>
</dbReference>
<keyword evidence="5" id="KW-0029">Amino-acid transport</keyword>
<dbReference type="Proteomes" id="UP000469011">
    <property type="component" value="Unassembled WGS sequence"/>
</dbReference>
<evidence type="ECO:0000256" key="1">
    <source>
        <dbReference type="ARBA" id="ARBA00005417"/>
    </source>
</evidence>
<evidence type="ECO:0000259" key="6">
    <source>
        <dbReference type="PROSITE" id="PS50893"/>
    </source>
</evidence>
<keyword evidence="3" id="KW-0547">Nucleotide-binding</keyword>
<dbReference type="GO" id="GO:0015807">
    <property type="term" value="P:L-amino acid transport"/>
    <property type="evidence" value="ECO:0007669"/>
    <property type="project" value="TreeGrafter"/>
</dbReference>
<dbReference type="InterPro" id="IPR003439">
    <property type="entry name" value="ABC_transporter-like_ATP-bd"/>
</dbReference>
<dbReference type="Pfam" id="PF00005">
    <property type="entry name" value="ABC_tran"/>
    <property type="match status" value="1"/>
</dbReference>